<dbReference type="SUPFAM" id="SSF52540">
    <property type="entry name" value="P-loop containing nucleoside triphosphate hydrolases"/>
    <property type="match status" value="1"/>
</dbReference>
<evidence type="ECO:0000313" key="4">
    <source>
        <dbReference type="Proteomes" id="UP001278766"/>
    </source>
</evidence>
<dbReference type="PANTHER" id="PTHR10039:SF5">
    <property type="entry name" value="NACHT DOMAIN-CONTAINING PROTEIN"/>
    <property type="match status" value="1"/>
</dbReference>
<dbReference type="RefSeq" id="XP_062658766.1">
    <property type="nucleotide sequence ID" value="XM_062807434.1"/>
</dbReference>
<proteinExistence type="predicted"/>
<keyword evidence="1" id="KW-0677">Repeat</keyword>
<reference evidence="3" key="1">
    <citation type="journal article" date="2023" name="Mol. Phylogenet. Evol.">
        <title>Genome-scale phylogeny and comparative genomics of the fungal order Sordariales.</title>
        <authorList>
            <person name="Hensen N."/>
            <person name="Bonometti L."/>
            <person name="Westerberg I."/>
            <person name="Brannstrom I.O."/>
            <person name="Guillou S."/>
            <person name="Cros-Aarteil S."/>
            <person name="Calhoun S."/>
            <person name="Haridas S."/>
            <person name="Kuo A."/>
            <person name="Mondo S."/>
            <person name="Pangilinan J."/>
            <person name="Riley R."/>
            <person name="LaButti K."/>
            <person name="Andreopoulos B."/>
            <person name="Lipzen A."/>
            <person name="Chen C."/>
            <person name="Yan M."/>
            <person name="Daum C."/>
            <person name="Ng V."/>
            <person name="Clum A."/>
            <person name="Steindorff A."/>
            <person name="Ohm R.A."/>
            <person name="Martin F."/>
            <person name="Silar P."/>
            <person name="Natvig D.O."/>
            <person name="Lalanne C."/>
            <person name="Gautier V."/>
            <person name="Ament-Velasquez S.L."/>
            <person name="Kruys A."/>
            <person name="Hutchinson M.I."/>
            <person name="Powell A.J."/>
            <person name="Barry K."/>
            <person name="Miller A.N."/>
            <person name="Grigoriev I.V."/>
            <person name="Debuchy R."/>
            <person name="Gladieux P."/>
            <person name="Hiltunen Thoren M."/>
            <person name="Johannesson H."/>
        </authorList>
    </citation>
    <scope>NUCLEOTIDE SEQUENCE</scope>
    <source>
        <strain evidence="3">CBS 168.71</strain>
    </source>
</reference>
<gene>
    <name evidence="3" type="ORF">B0H64DRAFT_459171</name>
</gene>
<feature type="domain" description="Nephrocystin 3-like N-terminal" evidence="2">
    <location>
        <begin position="200"/>
        <end position="372"/>
    </location>
</feature>
<sequence>MDPVSALSVAASVVGFLDTAQKVLFEGRGRLQDSSELAQIHDTLEIVNQMRLNSTNDELSMIADDAGGLVADLQGVLRAKQALKPDESAWERVAYSDQERFDEIQASPRFAELDAYSKAAVTALLAQGKSNLTTEEETHYLTSAGELINRVLGPGNNGEPDREREFAIRREADGAVLRLLQYGAMDRRKDDIEPTFGSSFQWIFEEPVNERWTNFPEWMADGSGLYLITGKEASGKSTLMKYISTQPQTTPAPGLKSQEEGLLRSLLYSILHQQPHLMPNVFPNEWSMFYASASNDRNPSSAGLGAWRVDHLRDAFRRLVKQDQSALKLFFLIDGIDEYQHEDGKDNFTEIIEFFKNEVVTSPSIKALVSSRPLEALDKLGIQPQLTLHDLNREDIRSYVNKTLNKDDLLPAANELDEQTWDSIILYIVENSNGVFLWAVLSVRAVLSKLADGETVSKILDDLKRRAMPMLDDLYRRMWSAIPVAVRRHASQAALVMLARTDMMQNGSDNGEGAPRLWKCNKLAKDFTTAWPGFITTTAPEDGGPDWSLTSTIRYCHRSVPDYLRKESASILADAVDPMYLFPGRFCPRTALLKSAVQQLKCVPLRTPRQYLWAFVTTALLAANEIESKHDRTQGLMWRYAELLAELDRTMQHHHDNLQRGPDFRYLETKLQDPHGIVGVEDRGRDSKRIAKMHWANFHFDPECAHQRSWEDSFLTLAIQFGLQNYVGAKLGKGLKSKKGRPLLDYALVPLAKIAPYDLVKPALVETLLDQGADPNERFEGRTCWERALQWQYETYPSAVNAIGARLDDARRVAEDRVKIFQLLIDKKADKRAFIVTPKGKKISARRVLNESFKAWPNEKPLQGFKRLIDSFPKDDTEIGSGTFLFTSAANT</sequence>
<evidence type="ECO:0000313" key="3">
    <source>
        <dbReference type="EMBL" id="KAK3295252.1"/>
    </source>
</evidence>
<reference evidence="3" key="2">
    <citation type="submission" date="2023-06" db="EMBL/GenBank/DDBJ databases">
        <authorList>
            <consortium name="Lawrence Berkeley National Laboratory"/>
            <person name="Haridas S."/>
            <person name="Hensen N."/>
            <person name="Bonometti L."/>
            <person name="Westerberg I."/>
            <person name="Brannstrom I.O."/>
            <person name="Guillou S."/>
            <person name="Cros-Aarteil S."/>
            <person name="Calhoun S."/>
            <person name="Kuo A."/>
            <person name="Mondo S."/>
            <person name="Pangilinan J."/>
            <person name="Riley R."/>
            <person name="Labutti K."/>
            <person name="Andreopoulos B."/>
            <person name="Lipzen A."/>
            <person name="Chen C."/>
            <person name="Yanf M."/>
            <person name="Daum C."/>
            <person name="Ng V."/>
            <person name="Clum A."/>
            <person name="Steindorff A."/>
            <person name="Ohm R."/>
            <person name="Martin F."/>
            <person name="Silar P."/>
            <person name="Natvig D."/>
            <person name="Lalanne C."/>
            <person name="Gautier V."/>
            <person name="Ament-Velasquez S.L."/>
            <person name="Kruys A."/>
            <person name="Hutchinson M.I."/>
            <person name="Powell A.J."/>
            <person name="Barry K."/>
            <person name="Miller A.N."/>
            <person name="Grigoriev I.V."/>
            <person name="Debuchy R."/>
            <person name="Gladieux P."/>
            <person name="Thoren M.H."/>
            <person name="Johannesson H."/>
        </authorList>
    </citation>
    <scope>NUCLEOTIDE SEQUENCE</scope>
    <source>
        <strain evidence="3">CBS 168.71</strain>
    </source>
</reference>
<keyword evidence="4" id="KW-1185">Reference proteome</keyword>
<dbReference type="EMBL" id="JAUEPN010000004">
    <property type="protein sequence ID" value="KAK3295252.1"/>
    <property type="molecule type" value="Genomic_DNA"/>
</dbReference>
<evidence type="ECO:0000256" key="1">
    <source>
        <dbReference type="ARBA" id="ARBA00022737"/>
    </source>
</evidence>
<name>A0AAE0HEU9_9PEZI</name>
<dbReference type="InterPro" id="IPR027417">
    <property type="entry name" value="P-loop_NTPase"/>
</dbReference>
<dbReference type="AlphaFoldDB" id="A0AAE0HEU9"/>
<protein>
    <recommendedName>
        <fullName evidence="2">Nephrocystin 3-like N-terminal domain-containing protein</fullName>
    </recommendedName>
</protein>
<dbReference type="PANTHER" id="PTHR10039">
    <property type="entry name" value="AMELOGENIN"/>
    <property type="match status" value="1"/>
</dbReference>
<dbReference type="Proteomes" id="UP001278766">
    <property type="component" value="Unassembled WGS sequence"/>
</dbReference>
<organism evidence="3 4">
    <name type="scientific">Chaetomium fimeti</name>
    <dbReference type="NCBI Taxonomy" id="1854472"/>
    <lineage>
        <taxon>Eukaryota</taxon>
        <taxon>Fungi</taxon>
        <taxon>Dikarya</taxon>
        <taxon>Ascomycota</taxon>
        <taxon>Pezizomycotina</taxon>
        <taxon>Sordariomycetes</taxon>
        <taxon>Sordariomycetidae</taxon>
        <taxon>Sordariales</taxon>
        <taxon>Chaetomiaceae</taxon>
        <taxon>Chaetomium</taxon>
    </lineage>
</organism>
<comment type="caution">
    <text evidence="3">The sequence shown here is derived from an EMBL/GenBank/DDBJ whole genome shotgun (WGS) entry which is preliminary data.</text>
</comment>
<dbReference type="Pfam" id="PF24883">
    <property type="entry name" value="NPHP3_N"/>
    <property type="match status" value="1"/>
</dbReference>
<evidence type="ECO:0000259" key="2">
    <source>
        <dbReference type="Pfam" id="PF24883"/>
    </source>
</evidence>
<dbReference type="InterPro" id="IPR056884">
    <property type="entry name" value="NPHP3-like_N"/>
</dbReference>
<dbReference type="GeneID" id="87844382"/>
<accession>A0AAE0HEU9</accession>